<dbReference type="GO" id="GO:0008977">
    <property type="term" value="F:prephenate dehydrogenase (NAD+) activity"/>
    <property type="evidence" value="ECO:0007669"/>
    <property type="project" value="TreeGrafter"/>
</dbReference>
<dbReference type="RefSeq" id="WP_243467555.1">
    <property type="nucleotide sequence ID" value="NZ_BAVR01000038.1"/>
</dbReference>
<dbReference type="UniPathway" id="UPA00122">
    <property type="reaction ID" value="UER00961"/>
</dbReference>
<dbReference type="GO" id="GO:0070403">
    <property type="term" value="F:NAD+ binding"/>
    <property type="evidence" value="ECO:0007669"/>
    <property type="project" value="TreeGrafter"/>
</dbReference>
<dbReference type="SUPFAM" id="SSF48179">
    <property type="entry name" value="6-phosphogluconate dehydrogenase C-terminal domain-like"/>
    <property type="match status" value="1"/>
</dbReference>
<evidence type="ECO:0000313" key="3">
    <source>
        <dbReference type="EMBL" id="GAE89478.1"/>
    </source>
</evidence>
<proteinExistence type="predicted"/>
<dbReference type="AlphaFoldDB" id="W4V9J6"/>
<dbReference type="Gene3D" id="3.30.70.260">
    <property type="match status" value="1"/>
</dbReference>
<protein>
    <submittedName>
        <fullName evidence="3">Prephenate dehydrogenase</fullName>
    </submittedName>
</protein>
<organism evidence="3 4">
    <name type="scientific">Acetivibrio straminisolvens JCM 21531</name>
    <dbReference type="NCBI Taxonomy" id="1294263"/>
    <lineage>
        <taxon>Bacteria</taxon>
        <taxon>Bacillati</taxon>
        <taxon>Bacillota</taxon>
        <taxon>Clostridia</taxon>
        <taxon>Eubacteriales</taxon>
        <taxon>Oscillospiraceae</taxon>
        <taxon>Acetivibrio</taxon>
    </lineage>
</organism>
<dbReference type="Pfam" id="PF01842">
    <property type="entry name" value="ACT"/>
    <property type="match status" value="1"/>
</dbReference>
<dbReference type="Proteomes" id="UP000019109">
    <property type="component" value="Unassembled WGS sequence"/>
</dbReference>
<dbReference type="SUPFAM" id="SSF55021">
    <property type="entry name" value="ACT-like"/>
    <property type="match status" value="1"/>
</dbReference>
<dbReference type="EMBL" id="BAVR01000038">
    <property type="protein sequence ID" value="GAE89478.1"/>
    <property type="molecule type" value="Genomic_DNA"/>
</dbReference>
<dbReference type="InterPro" id="IPR050812">
    <property type="entry name" value="Preph/Arog_dehydrog"/>
</dbReference>
<keyword evidence="1" id="KW-0560">Oxidoreductase</keyword>
<reference evidence="3" key="1">
    <citation type="journal article" date="2014" name="Genome Announc.">
        <title>Draft Genome Sequence of Clostridium straminisolvens Strain JCM 21531T, Isolated from a Cellulose-Degrading Bacterial Community.</title>
        <authorList>
            <person name="Yuki M."/>
            <person name="Oshima K."/>
            <person name="Suda W."/>
            <person name="Sakamoto M."/>
            <person name="Kitamura K."/>
            <person name="Iida T."/>
            <person name="Hattori M."/>
            <person name="Ohkuma M."/>
        </authorList>
    </citation>
    <scope>NUCLEOTIDE SEQUENCE [LARGE SCALE GENOMIC DNA]</scope>
    <source>
        <strain evidence="3">JCM 21531</strain>
    </source>
</reference>
<gene>
    <name evidence="3" type="ORF">JCM21531_3010</name>
</gene>
<dbReference type="GO" id="GO:0006571">
    <property type="term" value="P:tyrosine biosynthetic process"/>
    <property type="evidence" value="ECO:0007669"/>
    <property type="project" value="UniProtKB-UniPathway"/>
</dbReference>
<accession>W4V9J6</accession>
<sequence>MKSSDSPDGKMLTLAAGGFKDITRIASSNPRMWENIILSNRQIVKSTLYKFTETINAFIEYIDSENSNSIYNFFDSAKKFRDSIPNNRKGLIEPQNELIVDVVDKPGIIGEIATILGKNGINIKNINVSNSREFEQGCLRITLPDSSSVADAFELLVEKGYKVFKI</sequence>
<feature type="domain" description="ACT" evidence="2">
    <location>
        <begin position="97"/>
        <end position="166"/>
    </location>
</feature>
<dbReference type="STRING" id="1294263.JCM21531_3010"/>
<dbReference type="InterPro" id="IPR002912">
    <property type="entry name" value="ACT_dom"/>
</dbReference>
<comment type="caution">
    <text evidence="3">The sequence shown here is derived from an EMBL/GenBank/DDBJ whole genome shotgun (WGS) entry which is preliminary data.</text>
</comment>
<keyword evidence="4" id="KW-1185">Reference proteome</keyword>
<dbReference type="InterPro" id="IPR008927">
    <property type="entry name" value="6-PGluconate_DH-like_C_sf"/>
</dbReference>
<evidence type="ECO:0000256" key="1">
    <source>
        <dbReference type="ARBA" id="ARBA00023002"/>
    </source>
</evidence>
<dbReference type="Gene3D" id="1.10.3660.10">
    <property type="entry name" value="6-phosphogluconate dehydrogenase C-terminal like domain"/>
    <property type="match status" value="1"/>
</dbReference>
<evidence type="ECO:0000313" key="4">
    <source>
        <dbReference type="Proteomes" id="UP000019109"/>
    </source>
</evidence>
<dbReference type="PANTHER" id="PTHR21363:SF0">
    <property type="entry name" value="PREPHENATE DEHYDROGENASE [NADP(+)]"/>
    <property type="match status" value="1"/>
</dbReference>
<evidence type="ECO:0000259" key="2">
    <source>
        <dbReference type="PROSITE" id="PS51671"/>
    </source>
</evidence>
<dbReference type="InterPro" id="IPR045865">
    <property type="entry name" value="ACT-like_dom_sf"/>
</dbReference>
<dbReference type="PANTHER" id="PTHR21363">
    <property type="entry name" value="PREPHENATE DEHYDROGENASE"/>
    <property type="match status" value="1"/>
</dbReference>
<name>W4V9J6_9FIRM</name>
<dbReference type="PROSITE" id="PS51671">
    <property type="entry name" value="ACT"/>
    <property type="match status" value="1"/>
</dbReference>
<dbReference type="InterPro" id="IPR046825">
    <property type="entry name" value="PDH_C"/>
</dbReference>
<dbReference type="Pfam" id="PF20463">
    <property type="entry name" value="PDH_C"/>
    <property type="match status" value="1"/>
</dbReference>